<evidence type="ECO:0000259" key="1">
    <source>
        <dbReference type="Pfam" id="PF05368"/>
    </source>
</evidence>
<keyword evidence="3" id="KW-1185">Reference proteome</keyword>
<name>A0A8J6XL98_9CYAN</name>
<comment type="caution">
    <text evidence="2">The sequence shown here is derived from an EMBL/GenBank/DDBJ whole genome shotgun (WGS) entry which is preliminary data.</text>
</comment>
<dbReference type="PANTHER" id="PTHR43162:SF1">
    <property type="entry name" value="PRESTALK A DIFFERENTIATION PROTEIN A"/>
    <property type="match status" value="1"/>
</dbReference>
<evidence type="ECO:0000313" key="3">
    <source>
        <dbReference type="Proteomes" id="UP000629098"/>
    </source>
</evidence>
<reference evidence="2" key="1">
    <citation type="submission" date="2020-09" db="EMBL/GenBank/DDBJ databases">
        <title>Iningainema tapete sp. nov. (Scytonemataceae, Cyanobacteria) from greenhouses in central Florida (USA) produces two types of nodularin with biosynthetic potential for microcystin-LR and anabaenopeptins.</title>
        <authorList>
            <person name="Berthold D.E."/>
            <person name="Lefler F.W."/>
            <person name="Huang I.-S."/>
            <person name="Abdulla H."/>
            <person name="Zimba P.V."/>
            <person name="Laughinghouse H.D. IV."/>
        </authorList>
    </citation>
    <scope>NUCLEOTIDE SEQUENCE</scope>
    <source>
        <strain evidence="2">BLCCT55</strain>
    </source>
</reference>
<dbReference type="InterPro" id="IPR036291">
    <property type="entry name" value="NAD(P)-bd_dom_sf"/>
</dbReference>
<dbReference type="InterPro" id="IPR008030">
    <property type="entry name" value="NmrA-like"/>
</dbReference>
<protein>
    <submittedName>
        <fullName evidence="2">NmrA family NAD(P)-binding protein</fullName>
    </submittedName>
</protein>
<feature type="domain" description="NmrA-like" evidence="1">
    <location>
        <begin position="30"/>
        <end position="178"/>
    </location>
</feature>
<gene>
    <name evidence="2" type="ORF">ICL16_16985</name>
</gene>
<evidence type="ECO:0000313" key="2">
    <source>
        <dbReference type="EMBL" id="MBD2773719.1"/>
    </source>
</evidence>
<dbReference type="SUPFAM" id="SSF51735">
    <property type="entry name" value="NAD(P)-binding Rossmann-fold domains"/>
    <property type="match status" value="1"/>
</dbReference>
<organism evidence="2 3">
    <name type="scientific">Iningainema tapete BLCC-T55</name>
    <dbReference type="NCBI Taxonomy" id="2748662"/>
    <lineage>
        <taxon>Bacteria</taxon>
        <taxon>Bacillati</taxon>
        <taxon>Cyanobacteriota</taxon>
        <taxon>Cyanophyceae</taxon>
        <taxon>Nostocales</taxon>
        <taxon>Scytonemataceae</taxon>
        <taxon>Iningainema tapete</taxon>
    </lineage>
</organism>
<dbReference type="AlphaFoldDB" id="A0A8J6XL98"/>
<dbReference type="Gene3D" id="3.40.50.720">
    <property type="entry name" value="NAD(P)-binding Rossmann-like Domain"/>
    <property type="match status" value="1"/>
</dbReference>
<accession>A0A8J6XL98</accession>
<sequence>MQANSIPYVVHVSSGGGGVINAGPVSGLHDVEGALDAVATNILHLRCGNFMENFLTQLQAIQDQGCFYYPAPGDYPIPMVATQDIASVAAKYLRDRSWVGHNVLAVHGAADLSFDEAAKIMSDVLGKTIRYVSLPPEQFRQVLLSHGASADGAEQFLLMFHAFTQQNAYAAEPRTPQTTTATTLAQWVKTMLILRPSVQTRHMSALPKQS</sequence>
<dbReference type="PANTHER" id="PTHR43162">
    <property type="match status" value="1"/>
</dbReference>
<dbReference type="InterPro" id="IPR051604">
    <property type="entry name" value="Ergot_Alk_Oxidoreductase"/>
</dbReference>
<proteinExistence type="predicted"/>
<dbReference type="Proteomes" id="UP000629098">
    <property type="component" value="Unassembled WGS sequence"/>
</dbReference>
<dbReference type="EMBL" id="JACXAE010000059">
    <property type="protein sequence ID" value="MBD2773719.1"/>
    <property type="molecule type" value="Genomic_DNA"/>
</dbReference>
<dbReference type="RefSeq" id="WP_190829846.1">
    <property type="nucleotide sequence ID" value="NZ_CAWPPI010000059.1"/>
</dbReference>
<dbReference type="Gene3D" id="3.90.25.10">
    <property type="entry name" value="UDP-galactose 4-epimerase, domain 1"/>
    <property type="match status" value="1"/>
</dbReference>
<dbReference type="Pfam" id="PF05368">
    <property type="entry name" value="NmrA"/>
    <property type="match status" value="1"/>
</dbReference>